<dbReference type="InterPro" id="IPR032466">
    <property type="entry name" value="Metal_Hydrolase"/>
</dbReference>
<sequence>MALSSILPEGTWDSHLHIIDTTRFLQTPDTGNSTVVAGVWENVAFEISINSTNVVIVQPTRYGLDNSAALQALTAYGPERARAVVQFDPDTITPYQLQTWHDLGVRGVRFNLANSKNPNSKIPPEELPQLLQQYADLVRPYGWAIQMVIYMEKLAPLVTVIPKLGVKVVIDHFAHPILPKNVTAASEVDPYSTTGFDALVKLLEEGNTWVKISAPYRLTTDKDPEYKTLDPIIRELLRVDSTKAVFGTDWPHTDYEGLDIRPWVKHLAELTSENKTVQQRLFQGNARILWDV</sequence>
<dbReference type="Proteomes" id="UP001305779">
    <property type="component" value="Unassembled WGS sequence"/>
</dbReference>
<feature type="domain" description="Amidohydrolase-related" evidence="1">
    <location>
        <begin position="31"/>
        <end position="291"/>
    </location>
</feature>
<evidence type="ECO:0000259" key="1">
    <source>
        <dbReference type="Pfam" id="PF04909"/>
    </source>
</evidence>
<accession>A0ABR0EUX2</accession>
<dbReference type="EMBL" id="JAXOVC010000002">
    <property type="protein sequence ID" value="KAK4504883.1"/>
    <property type="molecule type" value="Genomic_DNA"/>
</dbReference>
<comment type="caution">
    <text evidence="2">The sequence shown here is derived from an EMBL/GenBank/DDBJ whole genome shotgun (WGS) entry which is preliminary data.</text>
</comment>
<evidence type="ECO:0000313" key="3">
    <source>
        <dbReference type="Proteomes" id="UP001305779"/>
    </source>
</evidence>
<keyword evidence="3" id="KW-1185">Reference proteome</keyword>
<proteinExistence type="predicted"/>
<dbReference type="PANTHER" id="PTHR35563">
    <property type="entry name" value="BARREL METAL-DEPENDENT HYDROLASE, PUTATIVE (AFU_ORTHOLOGUE AFUA_1G16240)-RELATED"/>
    <property type="match status" value="1"/>
</dbReference>
<evidence type="ECO:0000313" key="2">
    <source>
        <dbReference type="EMBL" id="KAK4504883.1"/>
    </source>
</evidence>
<protein>
    <recommendedName>
        <fullName evidence="1">Amidohydrolase-related domain-containing protein</fullName>
    </recommendedName>
</protein>
<dbReference type="InterPro" id="IPR006680">
    <property type="entry name" value="Amidohydro-rel"/>
</dbReference>
<name>A0ABR0EUX2_ZASCE</name>
<dbReference type="PANTHER" id="PTHR35563:SF2">
    <property type="entry name" value="BARREL METAL-DEPENDENT HYDROLASE, PUTATIVE (AFU_ORTHOLOGUE AFUA_1G16240)-RELATED"/>
    <property type="match status" value="1"/>
</dbReference>
<organism evidence="2 3">
    <name type="scientific">Zasmidium cellare</name>
    <name type="common">Wine cellar mold</name>
    <name type="synonym">Racodium cellare</name>
    <dbReference type="NCBI Taxonomy" id="395010"/>
    <lineage>
        <taxon>Eukaryota</taxon>
        <taxon>Fungi</taxon>
        <taxon>Dikarya</taxon>
        <taxon>Ascomycota</taxon>
        <taxon>Pezizomycotina</taxon>
        <taxon>Dothideomycetes</taxon>
        <taxon>Dothideomycetidae</taxon>
        <taxon>Mycosphaerellales</taxon>
        <taxon>Mycosphaerellaceae</taxon>
        <taxon>Zasmidium</taxon>
    </lineage>
</organism>
<gene>
    <name evidence="2" type="ORF">PRZ48_002846</name>
</gene>
<dbReference type="Gene3D" id="3.20.20.140">
    <property type="entry name" value="Metal-dependent hydrolases"/>
    <property type="match status" value="1"/>
</dbReference>
<dbReference type="InterPro" id="IPR052358">
    <property type="entry name" value="Aro_Compnd_Degr_Hydrolases"/>
</dbReference>
<reference evidence="2 3" key="1">
    <citation type="journal article" date="2023" name="G3 (Bethesda)">
        <title>A chromosome-level genome assembly of Zasmidium syzygii isolated from banana leaves.</title>
        <authorList>
            <person name="van Westerhoven A.C."/>
            <person name="Mehrabi R."/>
            <person name="Talebi R."/>
            <person name="Steentjes M.B.F."/>
            <person name="Corcolon B."/>
            <person name="Chong P.A."/>
            <person name="Kema G.H.J."/>
            <person name="Seidl M.F."/>
        </authorList>
    </citation>
    <scope>NUCLEOTIDE SEQUENCE [LARGE SCALE GENOMIC DNA]</scope>
    <source>
        <strain evidence="2 3">P124</strain>
    </source>
</reference>
<dbReference type="SUPFAM" id="SSF51556">
    <property type="entry name" value="Metallo-dependent hydrolases"/>
    <property type="match status" value="1"/>
</dbReference>
<dbReference type="Pfam" id="PF04909">
    <property type="entry name" value="Amidohydro_2"/>
    <property type="match status" value="1"/>
</dbReference>